<evidence type="ECO:0000259" key="3">
    <source>
        <dbReference type="Pfam" id="PF11740"/>
    </source>
</evidence>
<feature type="region of interest" description="Disordered" evidence="2">
    <location>
        <begin position="297"/>
        <end position="342"/>
    </location>
</feature>
<feature type="coiled-coil region" evidence="1">
    <location>
        <begin position="159"/>
        <end position="296"/>
    </location>
</feature>
<dbReference type="EMBL" id="CP025298">
    <property type="protein sequence ID" value="AUI07689.1"/>
    <property type="molecule type" value="Genomic_DNA"/>
</dbReference>
<reference evidence="4 7" key="2">
    <citation type="submission" date="2017-12" db="EMBL/GenBank/DDBJ databases">
        <title>Complete Genome Sequence of Stenotrophomonas maltophilia CSM2.</title>
        <authorList>
            <person name="Castro-Jaimes S."/>
            <person name="Lopez-Leal G."/>
            <person name="Barberena Jonas C."/>
            <person name="Bustos P."/>
            <person name="Perez-Oseguera A."/>
            <person name="Cevallos M.A."/>
        </authorList>
    </citation>
    <scope>NUCLEOTIDE SEQUENCE [LARGE SCALE GENOMIC DNA]</scope>
    <source>
        <strain evidence="4 7">CSM2</strain>
    </source>
</reference>
<feature type="compositionally biased region" description="Polar residues" evidence="2">
    <location>
        <begin position="308"/>
        <end position="317"/>
    </location>
</feature>
<accession>A0A246IN19</accession>
<evidence type="ECO:0000313" key="6">
    <source>
        <dbReference type="Proteomes" id="UP000230167"/>
    </source>
</evidence>
<sequence>MPYQTWPANSHRSAEGHPMAKGISELDVHQAADDIIAAGERPTVERIRAHLGTGSPNTVTRWLETWWQTVGFRLRQRAIEAAVPGIPERVAHLSQRLWQAALQDAGELAQTQLESTRHALEERERLLEEDRVALTLAIEASQKREREAQVQTQAAATTAEQLAAQVSQMTAQVQDLLRQRDGAYGRAERLEQELDAVRRSLGEAAAAHEEERRALQAHVRAVEDRAHTEVDRHRQALRSAEQEWGRERMALATSLRESEQQAIAAANREQQALRRLEGVNARADGLEAQLTSLKETTRQVTEALRQGRANTATPSRQSKPRRTAPRRVGEPTQEPNSRKSKT</sequence>
<evidence type="ECO:0000313" key="5">
    <source>
        <dbReference type="EMBL" id="PJL24696.1"/>
    </source>
</evidence>
<gene>
    <name evidence="5" type="ORF">B9Y64_19250</name>
    <name evidence="4" type="ORF">SmaCSM2_11035</name>
</gene>
<dbReference type="InterPro" id="IPR021104">
    <property type="entry name" value="KfrA_DNA-bd_N"/>
</dbReference>
<evidence type="ECO:0000256" key="1">
    <source>
        <dbReference type="SAM" id="Coils"/>
    </source>
</evidence>
<name>A0A246IN19_STEMA</name>
<dbReference type="Pfam" id="PF11740">
    <property type="entry name" value="KfrA_N"/>
    <property type="match status" value="1"/>
</dbReference>
<evidence type="ECO:0000313" key="4">
    <source>
        <dbReference type="EMBL" id="AUI07689.1"/>
    </source>
</evidence>
<organism evidence="5 6">
    <name type="scientific">Stenotrophomonas maltophilia</name>
    <name type="common">Pseudomonas maltophilia</name>
    <name type="synonym">Xanthomonas maltophilia</name>
    <dbReference type="NCBI Taxonomy" id="40324"/>
    <lineage>
        <taxon>Bacteria</taxon>
        <taxon>Pseudomonadati</taxon>
        <taxon>Pseudomonadota</taxon>
        <taxon>Gammaproteobacteria</taxon>
        <taxon>Lysobacterales</taxon>
        <taxon>Lysobacteraceae</taxon>
        <taxon>Stenotrophomonas</taxon>
        <taxon>Stenotrophomonas maltophilia group</taxon>
    </lineage>
</organism>
<keyword evidence="1" id="KW-0175">Coiled coil</keyword>
<dbReference type="Proteomes" id="UP000234414">
    <property type="component" value="Chromosome"/>
</dbReference>
<proteinExistence type="predicted"/>
<dbReference type="EMBL" id="NEQV01000007">
    <property type="protein sequence ID" value="PJL24696.1"/>
    <property type="molecule type" value="Genomic_DNA"/>
</dbReference>
<evidence type="ECO:0000313" key="7">
    <source>
        <dbReference type="Proteomes" id="UP000234414"/>
    </source>
</evidence>
<dbReference type="AlphaFoldDB" id="A0A246IN19"/>
<protein>
    <recommendedName>
        <fullName evidence="3">KfrA N-terminal DNA-binding domain-containing protein</fullName>
    </recommendedName>
</protein>
<feature type="domain" description="KfrA N-terminal DNA-binding" evidence="3">
    <location>
        <begin position="26"/>
        <end position="142"/>
    </location>
</feature>
<dbReference type="Proteomes" id="UP000230167">
    <property type="component" value="Unassembled WGS sequence"/>
</dbReference>
<evidence type="ECO:0000256" key="2">
    <source>
        <dbReference type="SAM" id="MobiDB-lite"/>
    </source>
</evidence>
<reference evidence="5 6" key="1">
    <citation type="journal article" date="2017" name="Front. Microbiol.">
        <title>Double-Face Meets the Bacterial World: The Opportunistic Pathogen Stenotrophomonas maltophilia.</title>
        <authorList>
            <person name="Lira F."/>
            <person name="Berg G."/>
            <person name="Martinez J.L."/>
        </authorList>
    </citation>
    <scope>NUCLEOTIDE SEQUENCE [LARGE SCALE GENOMIC DNA]</scope>
    <source>
        <strain evidence="5 6">EA1</strain>
    </source>
</reference>